<dbReference type="InterPro" id="IPR001005">
    <property type="entry name" value="SANT/Myb"/>
</dbReference>
<dbReference type="RefSeq" id="XP_011075587.1">
    <property type="nucleotide sequence ID" value="XM_011077285.2"/>
</dbReference>
<dbReference type="OrthoDB" id="1908944at2759"/>
<dbReference type="RefSeq" id="XP_011075586.1">
    <property type="nucleotide sequence ID" value="XM_011077284.2"/>
</dbReference>
<proteinExistence type="predicted"/>
<reference evidence="3 4" key="1">
    <citation type="submission" date="2025-04" db="UniProtKB">
        <authorList>
            <consortium name="RefSeq"/>
        </authorList>
    </citation>
    <scope>IDENTIFICATION</scope>
</reference>
<dbReference type="Proteomes" id="UP000504604">
    <property type="component" value="Linkage group LG4"/>
</dbReference>
<feature type="region of interest" description="Disordered" evidence="1">
    <location>
        <begin position="362"/>
        <end position="423"/>
    </location>
</feature>
<keyword evidence="2" id="KW-1185">Reference proteome</keyword>
<dbReference type="PANTHER" id="PTHR46872">
    <property type="entry name" value="DNA BINDING PROTEIN"/>
    <property type="match status" value="1"/>
</dbReference>
<evidence type="ECO:0000313" key="4">
    <source>
        <dbReference type="RefSeq" id="XP_011075587.1"/>
    </source>
</evidence>
<accession>A0A6I9SYX4</accession>
<feature type="region of interest" description="Disordered" evidence="1">
    <location>
        <begin position="316"/>
        <end position="347"/>
    </location>
</feature>
<gene>
    <name evidence="3 4" type="primary">LOC105160027</name>
</gene>
<feature type="compositionally biased region" description="Acidic residues" evidence="1">
    <location>
        <begin position="362"/>
        <end position="374"/>
    </location>
</feature>
<dbReference type="AlphaFoldDB" id="A0A6I9SYX4"/>
<dbReference type="PANTHER" id="PTHR46872:SF5">
    <property type="entry name" value="MYB-LIKE DOMAIN-CONTAINING PROTEIN"/>
    <property type="match status" value="1"/>
</dbReference>
<evidence type="ECO:0000256" key="1">
    <source>
        <dbReference type="SAM" id="MobiDB-lite"/>
    </source>
</evidence>
<evidence type="ECO:0000313" key="3">
    <source>
        <dbReference type="RefSeq" id="XP_011075586.1"/>
    </source>
</evidence>
<dbReference type="CDD" id="cd00167">
    <property type="entry name" value="SANT"/>
    <property type="match status" value="1"/>
</dbReference>
<dbReference type="KEGG" id="sind:105160027"/>
<evidence type="ECO:0000313" key="2">
    <source>
        <dbReference type="Proteomes" id="UP000504604"/>
    </source>
</evidence>
<feature type="region of interest" description="Disordered" evidence="1">
    <location>
        <begin position="1"/>
        <end position="23"/>
    </location>
</feature>
<sequence>MGVKRPLEQEDLPELSFKQPKQLDNNRKLTFTAEDFPTHRTTLEVDSPGEVKSNFCKIHSDGMLENGDTNGASLADKELEASAPLSLVTSSSSEEDAGNEDTSILYNFPGYIDFSIPWRPPQQYEDPYISLLNSSPRKEVPVGPDYQAEVPEWDPSSSAKDSLGSNNFVDNEEQRLMGACVIPMPGLNGSSVDGVTVGRGRTDCSCLDMGSMRCVQQHVKEAREKLRETIGEEAFANLGFYDMGEEVAWRWSAEDEHIFHNVIFSNPASHGRNFWKHLSVMFPTRTKKELISYYFNVFMLRRRAVQNRSYLLQIDSDDDEEPKGVHGDYSQNRSSLLDQDTDDEDDLRHTHGDLYLVRGEDEDSTIESFGDQDLDAGWVDDYGSEPENCCRDEGSDNNHDTSDGDVHKQDAVEMDGAGQDTKN</sequence>
<organism evidence="2 3">
    <name type="scientific">Sesamum indicum</name>
    <name type="common">Oriental sesame</name>
    <name type="synonym">Sesamum orientale</name>
    <dbReference type="NCBI Taxonomy" id="4182"/>
    <lineage>
        <taxon>Eukaryota</taxon>
        <taxon>Viridiplantae</taxon>
        <taxon>Streptophyta</taxon>
        <taxon>Embryophyta</taxon>
        <taxon>Tracheophyta</taxon>
        <taxon>Spermatophyta</taxon>
        <taxon>Magnoliopsida</taxon>
        <taxon>eudicotyledons</taxon>
        <taxon>Gunneridae</taxon>
        <taxon>Pentapetalae</taxon>
        <taxon>asterids</taxon>
        <taxon>lamiids</taxon>
        <taxon>Lamiales</taxon>
        <taxon>Pedaliaceae</taxon>
        <taxon>Sesamum</taxon>
    </lineage>
</organism>
<feature type="compositionally biased region" description="Basic and acidic residues" evidence="1">
    <location>
        <begin position="388"/>
        <end position="411"/>
    </location>
</feature>
<protein>
    <submittedName>
        <fullName evidence="3 4">Uncharacterized protein LOC105160027</fullName>
    </submittedName>
</protein>
<name>A0A6I9SYX4_SESIN</name>
<dbReference type="Gramene" id="SIN_1018861.t">
    <property type="protein sequence ID" value="SIN_1018861.t"/>
    <property type="gene ID" value="SIN_1018861"/>
</dbReference>
<dbReference type="GeneID" id="105160027"/>